<dbReference type="Gene3D" id="3.30.950.10">
    <property type="entry name" value="Methyltransferase, Cobalt-precorrin-4 Transmethylase, Domain 2"/>
    <property type="match status" value="1"/>
</dbReference>
<sequence length="580" mass="60424">MIGHLTNSAAGRRHAAAIDVALGEPTRHYEGPVADSLATAWAECDLLVSHLALGATTRLVAPLLQSKDTDPGVVVVDEAGRFAVPLVGGHGGGANDLARRIADGIGAVAVVTTATDAVGLPALDTLGWAWAGDVAAVTRSILEGHPVDLVKERPWPLPAFPENVCLFDATPTLGADATDRTAVGRVVITERPSAEVLAGADRPTVVLHPRSVVAGMGCHAGTDVAPLRELLIGCLADQHLAPESLAALVSTDVKADEPGLVALAAEFGVPFITYPADVLAAQPVPNPSPVVESHVGSPGVAEAAVLARGADLVREKQRSTVATCALGVLPARGHLSVVGLGPGARDLTTPRAVEAIRDAAVIVGYRPYVDQVRDLVRPGTRVVASGMGTEEERTGRAIEEARRGHAVALVCSGDPAIYAMASPTLEQGTDGIDVEIIPGVTAELAISAILGAPLGHDHVTISLSDLHTDWETIEKRLQAAAEGDFVVTLYNPRSRKRLRHLPRALEILGAHRPGSTPVAAVHDATRPDEQVVTGTLADFDVERVDMNSLVVVGSSTTRLVTTGSGEQRIVTPRDYHWMTS</sequence>
<dbReference type="Gene3D" id="3.40.50.11220">
    <property type="match status" value="1"/>
</dbReference>
<dbReference type="Gene3D" id="3.40.1010.10">
    <property type="entry name" value="Cobalt-precorrin-4 Transmethylase, Domain 1"/>
    <property type="match status" value="1"/>
</dbReference>
<evidence type="ECO:0000259" key="6">
    <source>
        <dbReference type="Pfam" id="PF00590"/>
    </source>
</evidence>
<dbReference type="GO" id="GO:0032259">
    <property type="term" value="P:methylation"/>
    <property type="evidence" value="ECO:0007669"/>
    <property type="project" value="UniProtKB-KW"/>
</dbReference>
<feature type="domain" description="CobE/GbiG C-terminal" evidence="7">
    <location>
        <begin position="212"/>
        <end position="326"/>
    </location>
</feature>
<evidence type="ECO:0000259" key="7">
    <source>
        <dbReference type="Pfam" id="PF01890"/>
    </source>
</evidence>
<dbReference type="InterPro" id="IPR038029">
    <property type="entry name" value="GbiG_N_sf"/>
</dbReference>
<dbReference type="InterPro" id="IPR002750">
    <property type="entry name" value="CobE/GbiG_C"/>
</dbReference>
<evidence type="ECO:0000256" key="4">
    <source>
        <dbReference type="ARBA" id="ARBA00022679"/>
    </source>
</evidence>
<dbReference type="InterPro" id="IPR021744">
    <property type="entry name" value="CbiG_N"/>
</dbReference>
<gene>
    <name evidence="9" type="ORF">GA0111570_101209</name>
</gene>
<dbReference type="AlphaFoldDB" id="A0A1G6GFI3"/>
<dbReference type="EMBL" id="FMYF01000001">
    <property type="protein sequence ID" value="SDB79936.1"/>
    <property type="molecule type" value="Genomic_DNA"/>
</dbReference>
<dbReference type="OrthoDB" id="9804789at2"/>
<dbReference type="InterPro" id="IPR006363">
    <property type="entry name" value="Cbl_synth_CobJ/CibH_dom"/>
</dbReference>
<protein>
    <submittedName>
        <fullName evidence="9">Precorrin-3B C17-methyltransferase</fullName>
    </submittedName>
</protein>
<dbReference type="Proteomes" id="UP000199086">
    <property type="component" value="Unassembled WGS sequence"/>
</dbReference>
<dbReference type="PANTHER" id="PTHR47036:SF1">
    <property type="entry name" value="COBALT-FACTOR III C(17)-METHYLTRANSFERASE-RELATED"/>
    <property type="match status" value="1"/>
</dbReference>
<reference evidence="9 10" key="1">
    <citation type="submission" date="2016-06" db="EMBL/GenBank/DDBJ databases">
        <authorList>
            <person name="Olsen C.W."/>
            <person name="Carey S."/>
            <person name="Hinshaw L."/>
            <person name="Karasin A.I."/>
        </authorList>
    </citation>
    <scope>NUCLEOTIDE SEQUENCE [LARGE SCALE GENOMIC DNA]</scope>
    <source>
        <strain evidence="9 10">LZ-22</strain>
    </source>
</reference>
<keyword evidence="5" id="KW-0949">S-adenosyl-L-methionine</keyword>
<dbReference type="GO" id="GO:0008168">
    <property type="term" value="F:methyltransferase activity"/>
    <property type="evidence" value="ECO:0007669"/>
    <property type="project" value="UniProtKB-KW"/>
</dbReference>
<dbReference type="SUPFAM" id="SSF159672">
    <property type="entry name" value="CbiG N-terminal domain-like"/>
    <property type="match status" value="1"/>
</dbReference>
<dbReference type="NCBIfam" id="TIGR01466">
    <property type="entry name" value="cobJ_cbiH"/>
    <property type="match status" value="1"/>
</dbReference>
<dbReference type="InterPro" id="IPR051810">
    <property type="entry name" value="Precorrin_MeTrfase"/>
</dbReference>
<keyword evidence="2" id="KW-0169">Cobalamin biosynthesis</keyword>
<proteinExistence type="predicted"/>
<dbReference type="InterPro" id="IPR014777">
    <property type="entry name" value="4pyrrole_Mease_sub1"/>
</dbReference>
<evidence type="ECO:0000256" key="1">
    <source>
        <dbReference type="ARBA" id="ARBA00004953"/>
    </source>
</evidence>
<evidence type="ECO:0000256" key="2">
    <source>
        <dbReference type="ARBA" id="ARBA00022573"/>
    </source>
</evidence>
<accession>A0A1G6GFI3</accession>
<dbReference type="InterPro" id="IPR035996">
    <property type="entry name" value="4pyrrol_Methylase_sf"/>
</dbReference>
<feature type="domain" description="Cobalamin synthesis G N-terminal" evidence="8">
    <location>
        <begin position="37"/>
        <end position="116"/>
    </location>
</feature>
<comment type="pathway">
    <text evidence="1">Cofactor biosynthesis; adenosylcobalamin biosynthesis.</text>
</comment>
<keyword evidence="10" id="KW-1185">Reference proteome</keyword>
<keyword evidence="3 9" id="KW-0489">Methyltransferase</keyword>
<dbReference type="UniPathway" id="UPA00148"/>
<dbReference type="GO" id="GO:0009236">
    <property type="term" value="P:cobalamin biosynthetic process"/>
    <property type="evidence" value="ECO:0007669"/>
    <property type="project" value="UniProtKB-UniPathway"/>
</dbReference>
<dbReference type="PANTHER" id="PTHR47036">
    <property type="entry name" value="COBALT-FACTOR III C(17)-METHYLTRANSFERASE-RELATED"/>
    <property type="match status" value="1"/>
</dbReference>
<dbReference type="CDD" id="cd11646">
    <property type="entry name" value="Precorrin_3B_C17_MT"/>
    <property type="match status" value="1"/>
</dbReference>
<dbReference type="InterPro" id="IPR000878">
    <property type="entry name" value="4pyrrol_Mease"/>
</dbReference>
<dbReference type="SUPFAM" id="SSF159664">
    <property type="entry name" value="CobE/GbiG C-terminal domain-like"/>
    <property type="match status" value="1"/>
</dbReference>
<keyword evidence="4 9" id="KW-0808">Transferase</keyword>
<evidence type="ECO:0000259" key="8">
    <source>
        <dbReference type="Pfam" id="PF11760"/>
    </source>
</evidence>
<evidence type="ECO:0000256" key="5">
    <source>
        <dbReference type="ARBA" id="ARBA00022691"/>
    </source>
</evidence>
<name>A0A1G6GFI3_9ACTN</name>
<dbReference type="InterPro" id="IPR036518">
    <property type="entry name" value="CobE/GbiG_C_sf"/>
</dbReference>
<evidence type="ECO:0000313" key="10">
    <source>
        <dbReference type="Proteomes" id="UP000199086"/>
    </source>
</evidence>
<dbReference type="Pfam" id="PF01890">
    <property type="entry name" value="CbiG_C"/>
    <property type="match status" value="1"/>
</dbReference>
<organism evidence="9 10">
    <name type="scientific">Raineyella antarctica</name>
    <dbReference type="NCBI Taxonomy" id="1577474"/>
    <lineage>
        <taxon>Bacteria</taxon>
        <taxon>Bacillati</taxon>
        <taxon>Actinomycetota</taxon>
        <taxon>Actinomycetes</taxon>
        <taxon>Propionibacteriales</taxon>
        <taxon>Propionibacteriaceae</taxon>
        <taxon>Raineyella</taxon>
    </lineage>
</organism>
<feature type="domain" description="Tetrapyrrole methylase" evidence="6">
    <location>
        <begin position="335"/>
        <end position="539"/>
    </location>
</feature>
<evidence type="ECO:0000256" key="3">
    <source>
        <dbReference type="ARBA" id="ARBA00022603"/>
    </source>
</evidence>
<dbReference type="SUPFAM" id="SSF53790">
    <property type="entry name" value="Tetrapyrrole methylase"/>
    <property type="match status" value="1"/>
</dbReference>
<dbReference type="Gene3D" id="3.30.420.180">
    <property type="entry name" value="CobE/GbiG C-terminal domain"/>
    <property type="match status" value="1"/>
</dbReference>
<dbReference type="Pfam" id="PF00590">
    <property type="entry name" value="TP_methylase"/>
    <property type="match status" value="1"/>
</dbReference>
<dbReference type="STRING" id="1577474.GA0111570_101209"/>
<evidence type="ECO:0000313" key="9">
    <source>
        <dbReference type="EMBL" id="SDB79936.1"/>
    </source>
</evidence>
<dbReference type="Pfam" id="PF11760">
    <property type="entry name" value="CbiG_N"/>
    <property type="match status" value="1"/>
</dbReference>
<dbReference type="InterPro" id="IPR014776">
    <property type="entry name" value="4pyrrole_Mease_sub2"/>
</dbReference>